<keyword evidence="3" id="KW-0732">Signal</keyword>
<dbReference type="PANTHER" id="PTHR45712">
    <property type="entry name" value="AGAP008170-PA"/>
    <property type="match status" value="1"/>
</dbReference>
<dbReference type="GO" id="GO:0005615">
    <property type="term" value="C:extracellular space"/>
    <property type="evidence" value="ECO:0007669"/>
    <property type="project" value="TreeGrafter"/>
</dbReference>
<sequence>MMKCFNYFILIFSTVTLMEVSSNCTMETYGMYCTNLKTNNESEILVLDLEGENNTNVKSVFLRNSSGSIGEDTFSEISQIDSMDIQFCSIKNISTDMKSLHMLYLINNSELPNITNTLMKHFPELRILYISNNHWLIIQNCSFKSSQNLQHLTIKGQEITKLSNNFLEGLIELTYLDLKGNGIEHIDENAFFSIKKLNHLILNDNKIKQFEANTFSNLTNLESLDLIGTDLVKLDQQVLRNQHELKYIGLPSKLLKENLELKQLTNTFKKLESIGLSYNDKNDTDIDKFIELCRFSGFQIKFVTNME</sequence>
<dbReference type="InterPro" id="IPR001611">
    <property type="entry name" value="Leu-rich_rpt"/>
</dbReference>
<feature type="signal peptide" evidence="3">
    <location>
        <begin position="1"/>
        <end position="22"/>
    </location>
</feature>
<evidence type="ECO:0000256" key="1">
    <source>
        <dbReference type="ARBA" id="ARBA00022614"/>
    </source>
</evidence>
<reference evidence="4" key="1">
    <citation type="submission" date="2022-01" db="EMBL/GenBank/DDBJ databases">
        <authorList>
            <person name="King R."/>
        </authorList>
    </citation>
    <scope>NUCLEOTIDE SEQUENCE</scope>
</reference>
<proteinExistence type="predicted"/>
<evidence type="ECO:0000313" key="4">
    <source>
        <dbReference type="EMBL" id="CAH1173691.1"/>
    </source>
</evidence>
<dbReference type="InterPro" id="IPR026906">
    <property type="entry name" value="LRR_5"/>
</dbReference>
<keyword evidence="1" id="KW-0433">Leucine-rich repeat</keyword>
<dbReference type="InterPro" id="IPR003591">
    <property type="entry name" value="Leu-rich_rpt_typical-subtyp"/>
</dbReference>
<organism evidence="4 5">
    <name type="scientific">Phaedon cochleariae</name>
    <name type="common">Mustard beetle</name>
    <dbReference type="NCBI Taxonomy" id="80249"/>
    <lineage>
        <taxon>Eukaryota</taxon>
        <taxon>Metazoa</taxon>
        <taxon>Ecdysozoa</taxon>
        <taxon>Arthropoda</taxon>
        <taxon>Hexapoda</taxon>
        <taxon>Insecta</taxon>
        <taxon>Pterygota</taxon>
        <taxon>Neoptera</taxon>
        <taxon>Endopterygota</taxon>
        <taxon>Coleoptera</taxon>
        <taxon>Polyphaga</taxon>
        <taxon>Cucujiformia</taxon>
        <taxon>Chrysomeloidea</taxon>
        <taxon>Chrysomelidae</taxon>
        <taxon>Chrysomelinae</taxon>
        <taxon>Chrysomelini</taxon>
        <taxon>Phaedon</taxon>
    </lineage>
</organism>
<evidence type="ECO:0000256" key="3">
    <source>
        <dbReference type="SAM" id="SignalP"/>
    </source>
</evidence>
<dbReference type="Pfam" id="PF13855">
    <property type="entry name" value="LRR_8"/>
    <property type="match status" value="1"/>
</dbReference>
<dbReference type="PANTHER" id="PTHR45712:SF22">
    <property type="entry name" value="INSULIN-LIKE GROWTH FACTOR-BINDING PROTEIN COMPLEX ACID LABILE SUBUNIT"/>
    <property type="match status" value="1"/>
</dbReference>
<dbReference type="InterPro" id="IPR032675">
    <property type="entry name" value="LRR_dom_sf"/>
</dbReference>
<feature type="chain" id="PRO_5040295002" evidence="3">
    <location>
        <begin position="23"/>
        <end position="307"/>
    </location>
</feature>
<gene>
    <name evidence="4" type="ORF">PHAECO_LOCUS10125</name>
</gene>
<dbReference type="Proteomes" id="UP001153737">
    <property type="component" value="Chromosome 6"/>
</dbReference>
<dbReference type="PROSITE" id="PS51450">
    <property type="entry name" value="LRR"/>
    <property type="match status" value="1"/>
</dbReference>
<dbReference type="AlphaFoldDB" id="A0A9P0DSA9"/>
<accession>A0A9P0DSA9</accession>
<keyword evidence="2" id="KW-0677">Repeat</keyword>
<dbReference type="SUPFAM" id="SSF52058">
    <property type="entry name" value="L domain-like"/>
    <property type="match status" value="1"/>
</dbReference>
<dbReference type="Gene3D" id="3.80.10.10">
    <property type="entry name" value="Ribonuclease Inhibitor"/>
    <property type="match status" value="1"/>
</dbReference>
<dbReference type="EMBL" id="OU896712">
    <property type="protein sequence ID" value="CAH1173691.1"/>
    <property type="molecule type" value="Genomic_DNA"/>
</dbReference>
<protein>
    <submittedName>
        <fullName evidence="4">Uncharacterized protein</fullName>
    </submittedName>
</protein>
<name>A0A9P0DSA9_PHACE</name>
<dbReference type="OrthoDB" id="6752307at2759"/>
<reference evidence="4" key="2">
    <citation type="submission" date="2022-10" db="EMBL/GenBank/DDBJ databases">
        <authorList>
            <consortium name="ENA_rothamsted_submissions"/>
            <consortium name="culmorum"/>
            <person name="King R."/>
        </authorList>
    </citation>
    <scope>NUCLEOTIDE SEQUENCE</scope>
</reference>
<dbReference type="SMART" id="SM00369">
    <property type="entry name" value="LRR_TYP"/>
    <property type="match status" value="4"/>
</dbReference>
<evidence type="ECO:0000256" key="2">
    <source>
        <dbReference type="ARBA" id="ARBA00022737"/>
    </source>
</evidence>
<evidence type="ECO:0000313" key="5">
    <source>
        <dbReference type="Proteomes" id="UP001153737"/>
    </source>
</evidence>
<dbReference type="InterPro" id="IPR050333">
    <property type="entry name" value="SLRP"/>
</dbReference>
<keyword evidence="5" id="KW-1185">Reference proteome</keyword>
<dbReference type="Pfam" id="PF13306">
    <property type="entry name" value="LRR_5"/>
    <property type="match status" value="1"/>
</dbReference>